<evidence type="ECO:0000259" key="3">
    <source>
        <dbReference type="Pfam" id="PF13499"/>
    </source>
</evidence>
<feature type="chain" id="PRO_5034587908" evidence="2">
    <location>
        <begin position="20"/>
        <end position="125"/>
    </location>
</feature>
<sequence length="125" mass="13796">MARFSVFGVIFSLVVAASAESGDDNPFAFEIYDDVTIEPTYDPDSGAVGILVTVEFKRSVSQPLKSAAFSLLDKDGDGLLTVEEWRAERGCVANFIAFLTDLDANGDKRISWAEFQSVRHVYTKY</sequence>
<dbReference type="GO" id="GO:0005509">
    <property type="term" value="F:calcium ion binding"/>
    <property type="evidence" value="ECO:0007669"/>
    <property type="project" value="InterPro"/>
</dbReference>
<name>A0A8B7XXC8_ACAPL</name>
<feature type="signal peptide" evidence="2">
    <location>
        <begin position="1"/>
        <end position="19"/>
    </location>
</feature>
<accession>A0A8B7XXC8</accession>
<dbReference type="GeneID" id="110976159"/>
<dbReference type="Proteomes" id="UP000694845">
    <property type="component" value="Unplaced"/>
</dbReference>
<dbReference type="KEGG" id="aplc:110976159"/>
<dbReference type="SUPFAM" id="SSF47473">
    <property type="entry name" value="EF-hand"/>
    <property type="match status" value="1"/>
</dbReference>
<gene>
    <name evidence="5" type="primary">LOC110976159</name>
</gene>
<dbReference type="OMA" id="CVANFIA"/>
<dbReference type="Gene3D" id="1.10.238.10">
    <property type="entry name" value="EF-hand"/>
    <property type="match status" value="1"/>
</dbReference>
<dbReference type="InterPro" id="IPR002048">
    <property type="entry name" value="EF_hand_dom"/>
</dbReference>
<evidence type="ECO:0000313" key="5">
    <source>
        <dbReference type="RefSeq" id="XP_022084912.1"/>
    </source>
</evidence>
<protein>
    <submittedName>
        <fullName evidence="5">Uncharacterized protein LOC110976159</fullName>
    </submittedName>
</protein>
<dbReference type="AlphaFoldDB" id="A0A8B7XXC8"/>
<evidence type="ECO:0000313" key="4">
    <source>
        <dbReference type="Proteomes" id="UP000694845"/>
    </source>
</evidence>
<reference evidence="5" key="1">
    <citation type="submission" date="2025-08" db="UniProtKB">
        <authorList>
            <consortium name="RefSeq"/>
        </authorList>
    </citation>
    <scope>IDENTIFICATION</scope>
</reference>
<evidence type="ECO:0000256" key="2">
    <source>
        <dbReference type="SAM" id="SignalP"/>
    </source>
</evidence>
<dbReference type="InterPro" id="IPR018247">
    <property type="entry name" value="EF_Hand_1_Ca_BS"/>
</dbReference>
<dbReference type="Pfam" id="PF13499">
    <property type="entry name" value="EF-hand_7"/>
    <property type="match status" value="1"/>
</dbReference>
<proteinExistence type="predicted"/>
<dbReference type="PROSITE" id="PS00018">
    <property type="entry name" value="EF_HAND_1"/>
    <property type="match status" value="2"/>
</dbReference>
<organism evidence="4 5">
    <name type="scientific">Acanthaster planci</name>
    <name type="common">Crown-of-thorns starfish</name>
    <dbReference type="NCBI Taxonomy" id="133434"/>
    <lineage>
        <taxon>Eukaryota</taxon>
        <taxon>Metazoa</taxon>
        <taxon>Echinodermata</taxon>
        <taxon>Eleutherozoa</taxon>
        <taxon>Asterozoa</taxon>
        <taxon>Asteroidea</taxon>
        <taxon>Valvatacea</taxon>
        <taxon>Valvatida</taxon>
        <taxon>Acanthasteridae</taxon>
        <taxon>Acanthaster</taxon>
    </lineage>
</organism>
<keyword evidence="1" id="KW-0106">Calcium</keyword>
<dbReference type="OrthoDB" id="10197476at2759"/>
<keyword evidence="4" id="KW-1185">Reference proteome</keyword>
<evidence type="ECO:0000256" key="1">
    <source>
        <dbReference type="ARBA" id="ARBA00022837"/>
    </source>
</evidence>
<dbReference type="InterPro" id="IPR011992">
    <property type="entry name" value="EF-hand-dom_pair"/>
</dbReference>
<feature type="domain" description="EF-hand" evidence="3">
    <location>
        <begin position="67"/>
        <end position="117"/>
    </location>
</feature>
<keyword evidence="2" id="KW-0732">Signal</keyword>
<dbReference type="RefSeq" id="XP_022084912.1">
    <property type="nucleotide sequence ID" value="XM_022229220.1"/>
</dbReference>